<reference evidence="7 8" key="1">
    <citation type="submission" date="2023-11" db="EMBL/GenBank/DDBJ databases">
        <title>Paucibacter sp. nov., isolated from fresh soil in Korea.</title>
        <authorList>
            <person name="Le N.T.T."/>
        </authorList>
    </citation>
    <scope>NUCLEOTIDE SEQUENCE [LARGE SCALE GENOMIC DNA]</scope>
    <source>
        <strain evidence="7 8">R3-3</strain>
    </source>
</reference>
<organism evidence="7 8">
    <name type="scientific">Roseateles agri</name>
    <dbReference type="NCBI Taxonomy" id="3098619"/>
    <lineage>
        <taxon>Bacteria</taxon>
        <taxon>Pseudomonadati</taxon>
        <taxon>Pseudomonadota</taxon>
        <taxon>Betaproteobacteria</taxon>
        <taxon>Burkholderiales</taxon>
        <taxon>Sphaerotilaceae</taxon>
        <taxon>Roseateles</taxon>
    </lineage>
</organism>
<evidence type="ECO:0000313" key="8">
    <source>
        <dbReference type="Proteomes" id="UP001285263"/>
    </source>
</evidence>
<feature type="transmembrane region" description="Helical" evidence="5">
    <location>
        <begin position="166"/>
        <end position="188"/>
    </location>
</feature>
<dbReference type="RefSeq" id="WP_320425373.1">
    <property type="nucleotide sequence ID" value="NZ_JAXCLA010000008.1"/>
</dbReference>
<feature type="transmembrane region" description="Helical" evidence="5">
    <location>
        <begin position="268"/>
        <end position="290"/>
    </location>
</feature>
<dbReference type="Pfam" id="PF07690">
    <property type="entry name" value="MFS_1"/>
    <property type="match status" value="1"/>
</dbReference>
<name>A0ABU5DM89_9BURK</name>
<feature type="transmembrane region" description="Helical" evidence="5">
    <location>
        <begin position="398"/>
        <end position="422"/>
    </location>
</feature>
<dbReference type="InterPro" id="IPR036259">
    <property type="entry name" value="MFS_trans_sf"/>
</dbReference>
<feature type="transmembrane region" description="Helical" evidence="5">
    <location>
        <begin position="80"/>
        <end position="102"/>
    </location>
</feature>
<sequence length="469" mass="49503">MYQRLKTFVTENRIPLIVAAAFFMETLDGSIIVTALPSIARSFGETTLALSVAISAYMIALAVFVPMAGWASERYGSRRVFATAVGVFTFASLLCGLSPSFWTFIASRVLQGSAAAFMSPVGRLVVLRETPKNRLIESLGLIVWPALIGPVVGPPLGGLIATYASWHWIFFINLPIGALGLWLVLRYVPAHVPQGERQRFDLFGFVVTSAALVTLLQGLAFIADAPGQRATGVALVGAGLVIGWLAVRHANRHPAPILNLQSARQPTFVLSTLSAGFWGRVAINTAPFLLPLMFQIGFADSAFKAGLMLLVYMGGNLAMKAATTWMLKQHGFRKVLVFNGFAHAATLAGCALLAPAWPLPAICVLLVLAGMTRSMHFTALNTIAFADIPATARGGATTLSAVSAQVASALSVAFATLAVALAQRLGGGEALSLVDFQIGFAISAALMAGSSIWMMRLAHDAGAVMTAKA</sequence>
<dbReference type="Gene3D" id="1.20.1250.20">
    <property type="entry name" value="MFS general substrate transporter like domains"/>
    <property type="match status" value="1"/>
</dbReference>
<dbReference type="PROSITE" id="PS50850">
    <property type="entry name" value="MFS"/>
    <property type="match status" value="1"/>
</dbReference>
<feature type="transmembrane region" description="Helical" evidence="5">
    <location>
        <begin position="139"/>
        <end position="160"/>
    </location>
</feature>
<evidence type="ECO:0000256" key="3">
    <source>
        <dbReference type="ARBA" id="ARBA00022989"/>
    </source>
</evidence>
<protein>
    <submittedName>
        <fullName evidence="7">MFS transporter</fullName>
    </submittedName>
</protein>
<proteinExistence type="predicted"/>
<evidence type="ECO:0000256" key="2">
    <source>
        <dbReference type="ARBA" id="ARBA00022692"/>
    </source>
</evidence>
<evidence type="ECO:0000256" key="4">
    <source>
        <dbReference type="ARBA" id="ARBA00023136"/>
    </source>
</evidence>
<evidence type="ECO:0000259" key="6">
    <source>
        <dbReference type="PROSITE" id="PS50850"/>
    </source>
</evidence>
<feature type="transmembrane region" description="Helical" evidence="5">
    <location>
        <begin position="108"/>
        <end position="127"/>
    </location>
</feature>
<feature type="transmembrane region" description="Helical" evidence="5">
    <location>
        <begin position="229"/>
        <end position="247"/>
    </location>
</feature>
<keyword evidence="2 5" id="KW-0812">Transmembrane</keyword>
<dbReference type="SUPFAM" id="SSF103473">
    <property type="entry name" value="MFS general substrate transporter"/>
    <property type="match status" value="1"/>
</dbReference>
<feature type="transmembrane region" description="Helical" evidence="5">
    <location>
        <begin position="200"/>
        <end position="223"/>
    </location>
</feature>
<feature type="domain" description="Major facilitator superfamily (MFS) profile" evidence="6">
    <location>
        <begin position="14"/>
        <end position="462"/>
    </location>
</feature>
<accession>A0ABU5DM89</accession>
<dbReference type="Proteomes" id="UP001285263">
    <property type="component" value="Unassembled WGS sequence"/>
</dbReference>
<gene>
    <name evidence="7" type="ORF">SNE35_23065</name>
</gene>
<dbReference type="Gene3D" id="1.20.1720.10">
    <property type="entry name" value="Multidrug resistance protein D"/>
    <property type="match status" value="1"/>
</dbReference>
<feature type="transmembrane region" description="Helical" evidence="5">
    <location>
        <begin position="335"/>
        <end position="358"/>
    </location>
</feature>
<evidence type="ECO:0000256" key="1">
    <source>
        <dbReference type="ARBA" id="ARBA00004141"/>
    </source>
</evidence>
<evidence type="ECO:0000256" key="5">
    <source>
        <dbReference type="SAM" id="Phobius"/>
    </source>
</evidence>
<dbReference type="InterPro" id="IPR011701">
    <property type="entry name" value="MFS"/>
</dbReference>
<keyword evidence="3 5" id="KW-1133">Transmembrane helix</keyword>
<keyword evidence="4 5" id="KW-0472">Membrane</keyword>
<dbReference type="EMBL" id="JAXCLA010000008">
    <property type="protein sequence ID" value="MDY0747403.1"/>
    <property type="molecule type" value="Genomic_DNA"/>
</dbReference>
<dbReference type="InterPro" id="IPR020846">
    <property type="entry name" value="MFS_dom"/>
</dbReference>
<dbReference type="PANTHER" id="PTHR23501:SF1">
    <property type="entry name" value="TRANSPORT PROTEIN HSRA-RELATED"/>
    <property type="match status" value="1"/>
</dbReference>
<feature type="transmembrane region" description="Helical" evidence="5">
    <location>
        <begin position="48"/>
        <end position="68"/>
    </location>
</feature>
<dbReference type="PRINTS" id="PR01036">
    <property type="entry name" value="TCRTETB"/>
</dbReference>
<evidence type="ECO:0000313" key="7">
    <source>
        <dbReference type="EMBL" id="MDY0747403.1"/>
    </source>
</evidence>
<dbReference type="PANTHER" id="PTHR23501">
    <property type="entry name" value="MAJOR FACILITATOR SUPERFAMILY"/>
    <property type="match status" value="1"/>
</dbReference>
<feature type="transmembrane region" description="Helical" evidence="5">
    <location>
        <begin position="434"/>
        <end position="455"/>
    </location>
</feature>
<keyword evidence="8" id="KW-1185">Reference proteome</keyword>
<feature type="transmembrane region" description="Helical" evidence="5">
    <location>
        <begin position="12"/>
        <end position="36"/>
    </location>
</feature>
<comment type="caution">
    <text evidence="7">The sequence shown here is derived from an EMBL/GenBank/DDBJ whole genome shotgun (WGS) entry which is preliminary data.</text>
</comment>
<comment type="subcellular location">
    <subcellularLocation>
        <location evidence="1">Membrane</location>
        <topology evidence="1">Multi-pass membrane protein</topology>
    </subcellularLocation>
</comment>
<feature type="transmembrane region" description="Helical" evidence="5">
    <location>
        <begin position="302"/>
        <end position="323"/>
    </location>
</feature>